<dbReference type="EMBL" id="CP001614">
    <property type="protein sequence ID" value="ACR12890.1"/>
    <property type="molecule type" value="Genomic_DNA"/>
</dbReference>
<dbReference type="RefSeq" id="WP_015819003.1">
    <property type="nucleotide sequence ID" value="NC_012997.1"/>
</dbReference>
<dbReference type="STRING" id="377629.TERTU_2754"/>
<dbReference type="InterPro" id="IPR018968">
    <property type="entry name" value="Phasin"/>
</dbReference>
<evidence type="ECO:0000259" key="2">
    <source>
        <dbReference type="Pfam" id="PF09361"/>
    </source>
</evidence>
<dbReference type="AlphaFoldDB" id="C5BMK2"/>
<dbReference type="Pfam" id="PF09361">
    <property type="entry name" value="Phasin_2"/>
    <property type="match status" value="1"/>
</dbReference>
<evidence type="ECO:0000256" key="1">
    <source>
        <dbReference type="SAM" id="MobiDB-lite"/>
    </source>
</evidence>
<dbReference type="Proteomes" id="UP000009080">
    <property type="component" value="Chromosome"/>
</dbReference>
<evidence type="ECO:0000313" key="3">
    <source>
        <dbReference type="EMBL" id="ACR12890.1"/>
    </source>
</evidence>
<reference evidence="3 4" key="1">
    <citation type="journal article" date="2009" name="PLoS ONE">
        <title>The complete genome of Teredinibacter turnerae T7901: an intracellular endosymbiont of marine wood-boring bivalves (shipworms).</title>
        <authorList>
            <person name="Yang J.C."/>
            <person name="Madupu R."/>
            <person name="Durkin A.S."/>
            <person name="Ekborg N.A."/>
            <person name="Pedamallu C.S."/>
            <person name="Hostetler J.B."/>
            <person name="Radune D."/>
            <person name="Toms B.S."/>
            <person name="Henrissat B."/>
            <person name="Coutinho P.M."/>
            <person name="Schwarz S."/>
            <person name="Field L."/>
            <person name="Trindade-Silva A.E."/>
            <person name="Soares C.A.G."/>
            <person name="Elshahawi S."/>
            <person name="Hanora A."/>
            <person name="Schmidt E.W."/>
            <person name="Haygood M.G."/>
            <person name="Posfai J."/>
            <person name="Benner J."/>
            <person name="Madinger C."/>
            <person name="Nove J."/>
            <person name="Anton B."/>
            <person name="Chaudhary K."/>
            <person name="Foster J."/>
            <person name="Holman A."/>
            <person name="Kumar S."/>
            <person name="Lessard P.A."/>
            <person name="Luyten Y.A."/>
            <person name="Slatko B."/>
            <person name="Wood N."/>
            <person name="Wu B."/>
            <person name="Teplitski M."/>
            <person name="Mougous J.D."/>
            <person name="Ward N."/>
            <person name="Eisen J.A."/>
            <person name="Badger J.H."/>
            <person name="Distel D.L."/>
        </authorList>
    </citation>
    <scope>NUCLEOTIDE SEQUENCE [LARGE SCALE GENOMIC DNA]</scope>
    <source>
        <strain evidence="4">ATCC 39867 / T7901</strain>
    </source>
</reference>
<gene>
    <name evidence="3" type="ordered locus">TERTU_2754</name>
</gene>
<dbReference type="eggNOG" id="ENOG5030SYP">
    <property type="taxonomic scope" value="Bacteria"/>
</dbReference>
<keyword evidence="4" id="KW-1185">Reference proteome</keyword>
<name>C5BMK2_TERTT</name>
<organism evidence="3 4">
    <name type="scientific">Teredinibacter turnerae (strain ATCC 39867 / T7901)</name>
    <dbReference type="NCBI Taxonomy" id="377629"/>
    <lineage>
        <taxon>Bacteria</taxon>
        <taxon>Pseudomonadati</taxon>
        <taxon>Pseudomonadota</taxon>
        <taxon>Gammaproteobacteria</taxon>
        <taxon>Cellvibrionales</taxon>
        <taxon>Cellvibrionaceae</taxon>
        <taxon>Teredinibacter</taxon>
    </lineage>
</organism>
<evidence type="ECO:0000313" key="4">
    <source>
        <dbReference type="Proteomes" id="UP000009080"/>
    </source>
</evidence>
<protein>
    <submittedName>
        <fullName evidence="3">Response regulator receiver</fullName>
    </submittedName>
</protein>
<dbReference type="OrthoDB" id="5703736at2"/>
<feature type="compositionally biased region" description="Low complexity" evidence="1">
    <location>
        <begin position="134"/>
        <end position="146"/>
    </location>
</feature>
<sequence>MYEKIYEQADSFFKPISDILSISLETMDAFREKQTAFVSDVVADGIEYAKGVGDHGGNMETFYSAQKSYWENVQTKMSSNAKESMALFTETQEKITEVIQDSSPWFEDKPVKKAAKSVAPAKASKPAAKKKITTKPAPKAAATAKAEPVKAELSKPKTEPVSKPGEPEKSAGKPDEVIG</sequence>
<dbReference type="KEGG" id="ttu:TERTU_2754"/>
<accession>C5BMK2</accession>
<dbReference type="HOGENOM" id="CLU_1502776_0_0_6"/>
<proteinExistence type="predicted"/>
<feature type="compositionally biased region" description="Low complexity" evidence="1">
    <location>
        <begin position="116"/>
        <end position="126"/>
    </location>
</feature>
<feature type="region of interest" description="Disordered" evidence="1">
    <location>
        <begin position="109"/>
        <end position="179"/>
    </location>
</feature>
<feature type="compositionally biased region" description="Basic and acidic residues" evidence="1">
    <location>
        <begin position="147"/>
        <end position="179"/>
    </location>
</feature>
<feature type="domain" description="Phasin" evidence="2">
    <location>
        <begin position="3"/>
        <end position="101"/>
    </location>
</feature>